<evidence type="ECO:0000313" key="5">
    <source>
        <dbReference type="EMBL" id="QIR05021.1"/>
    </source>
</evidence>
<keyword evidence="6" id="KW-1185">Reference proteome</keyword>
<proteinExistence type="predicted"/>
<evidence type="ECO:0000256" key="2">
    <source>
        <dbReference type="ARBA" id="ARBA00022803"/>
    </source>
</evidence>
<keyword evidence="1" id="KW-0677">Repeat</keyword>
<dbReference type="SMART" id="SM00028">
    <property type="entry name" value="TPR"/>
    <property type="match status" value="4"/>
</dbReference>
<evidence type="ECO:0000256" key="4">
    <source>
        <dbReference type="SAM" id="SignalP"/>
    </source>
</evidence>
<protein>
    <submittedName>
        <fullName evidence="5">Tetratricopeptide repeat protein</fullName>
    </submittedName>
</protein>
<evidence type="ECO:0000256" key="1">
    <source>
        <dbReference type="ARBA" id="ARBA00022737"/>
    </source>
</evidence>
<accession>A0ABX6K0B4</accession>
<dbReference type="Gene3D" id="1.25.40.10">
    <property type="entry name" value="Tetratricopeptide repeat domain"/>
    <property type="match status" value="3"/>
</dbReference>
<keyword evidence="4" id="KW-0732">Signal</keyword>
<name>A0ABX6K0B4_SALCS</name>
<feature type="signal peptide" evidence="4">
    <location>
        <begin position="1"/>
        <end position="24"/>
    </location>
</feature>
<dbReference type="InterPro" id="IPR019734">
    <property type="entry name" value="TPR_rpt"/>
</dbReference>
<feature type="repeat" description="TPR" evidence="3">
    <location>
        <begin position="72"/>
        <end position="105"/>
    </location>
</feature>
<gene>
    <name evidence="5" type="ORF">HBA18_00675</name>
</gene>
<organism evidence="5 6">
    <name type="scientific">Salinivibrio costicola</name>
    <name type="common">Vibrio costicola</name>
    <dbReference type="NCBI Taxonomy" id="51367"/>
    <lineage>
        <taxon>Bacteria</taxon>
        <taxon>Pseudomonadati</taxon>
        <taxon>Pseudomonadota</taxon>
        <taxon>Gammaproteobacteria</taxon>
        <taxon>Vibrionales</taxon>
        <taxon>Vibrionaceae</taxon>
        <taxon>Salinivibrio</taxon>
    </lineage>
</organism>
<sequence length="404" mass="45730">MKNTLTRMLALALFALSLSSVSYGANNPELSDRTYRTVNKVQKYIANEAYQDAKAELESALDRSGNKKYDQAVLLQQLGYIYSIEDNYAKATEYFAQALKIDALPVAVAQQVRYSLAQLYMVQEKFANTIALMKQWFQIQLSKGEEKPDAMSYMTLASAYVQQEQFKQAIPEIKQAIALSDKPSESWYMMLMSAYYQTNDLANTANVLTTLTELFPEKKQYWKQLSGIEMERGKDGKALAALESAYKLGLLDEEKEILRLTDFLAYQSIPFRAATTLAKEIEKGTVEKTSEHLDKLGQYWHQAKELTKAITSYRAAYALDADPKTKLKIARLMIQDQQYKNIIDFASDKQGVPFDVAAELEYLKGMAYFELENNAAALKAMQQAAKSNELKPMASPWIAFLTNS</sequence>
<dbReference type="InterPro" id="IPR011990">
    <property type="entry name" value="TPR-like_helical_dom_sf"/>
</dbReference>
<feature type="chain" id="PRO_5047112754" evidence="4">
    <location>
        <begin position="25"/>
        <end position="404"/>
    </location>
</feature>
<dbReference type="PANTHER" id="PTHR44186:SF1">
    <property type="entry name" value="BARDET-BIEDL SYNDROME 4 PROTEIN"/>
    <property type="match status" value="1"/>
</dbReference>
<dbReference type="Proteomes" id="UP000501408">
    <property type="component" value="Chromosome 1"/>
</dbReference>
<dbReference type="Pfam" id="PF13181">
    <property type="entry name" value="TPR_8"/>
    <property type="match status" value="3"/>
</dbReference>
<evidence type="ECO:0000313" key="6">
    <source>
        <dbReference type="Proteomes" id="UP000501408"/>
    </source>
</evidence>
<feature type="repeat" description="TPR" evidence="3">
    <location>
        <begin position="150"/>
        <end position="183"/>
    </location>
</feature>
<dbReference type="SUPFAM" id="SSF48452">
    <property type="entry name" value="TPR-like"/>
    <property type="match status" value="1"/>
</dbReference>
<dbReference type="EMBL" id="CP050266">
    <property type="protein sequence ID" value="QIR05021.1"/>
    <property type="molecule type" value="Genomic_DNA"/>
</dbReference>
<dbReference type="PROSITE" id="PS50005">
    <property type="entry name" value="TPR"/>
    <property type="match status" value="2"/>
</dbReference>
<keyword evidence="2 3" id="KW-0802">TPR repeat</keyword>
<dbReference type="PANTHER" id="PTHR44186">
    <property type="match status" value="1"/>
</dbReference>
<dbReference type="SUPFAM" id="SSF81901">
    <property type="entry name" value="HCP-like"/>
    <property type="match status" value="1"/>
</dbReference>
<reference evidence="5 6" key="1">
    <citation type="submission" date="2020-03" db="EMBL/GenBank/DDBJ databases">
        <title>Genome mining reveals the biosynthetic pathways of PHA and ectoines of the halophilic strain Salinivibrio costicola M318 isolated from fermented shrimp paste.</title>
        <authorList>
            <person name="Doan T.V."/>
            <person name="Tran L.T."/>
            <person name="Trieu T.A."/>
            <person name="Nguyen Q.V."/>
            <person name="Quach T.N."/>
            <person name="Phi T.Q."/>
            <person name="Kumar S."/>
        </authorList>
    </citation>
    <scope>NUCLEOTIDE SEQUENCE [LARGE SCALE GENOMIC DNA]</scope>
    <source>
        <strain evidence="5 6">M318</strain>
    </source>
</reference>
<dbReference type="RefSeq" id="WP_167313836.1">
    <property type="nucleotide sequence ID" value="NZ_CP050266.1"/>
</dbReference>
<evidence type="ECO:0000256" key="3">
    <source>
        <dbReference type="PROSITE-ProRule" id="PRU00339"/>
    </source>
</evidence>